<evidence type="ECO:0000256" key="10">
    <source>
        <dbReference type="ARBA" id="ARBA00023004"/>
    </source>
</evidence>
<feature type="transmembrane region" description="Helical" evidence="13">
    <location>
        <begin position="12"/>
        <end position="34"/>
    </location>
</feature>
<evidence type="ECO:0000256" key="7">
    <source>
        <dbReference type="ARBA" id="ARBA00022723"/>
    </source>
</evidence>
<keyword evidence="7" id="KW-0479">Metal-binding</keyword>
<protein>
    <submittedName>
        <fullName evidence="15">Cytochrome b</fullName>
    </submittedName>
</protein>
<dbReference type="InterPro" id="IPR052168">
    <property type="entry name" value="Cytochrome_b561_oxidase"/>
</dbReference>
<name>A0A6N4R1B7_BLAVI</name>
<evidence type="ECO:0000256" key="5">
    <source>
        <dbReference type="ARBA" id="ARBA00022617"/>
    </source>
</evidence>
<keyword evidence="10" id="KW-0408">Iron</keyword>
<feature type="transmembrane region" description="Helical" evidence="13">
    <location>
        <begin position="139"/>
        <end position="160"/>
    </location>
</feature>
<evidence type="ECO:0000313" key="15">
    <source>
        <dbReference type="EMBL" id="TKW61116.1"/>
    </source>
</evidence>
<dbReference type="PANTHER" id="PTHR30529">
    <property type="entry name" value="CYTOCHROME B561"/>
    <property type="match status" value="1"/>
</dbReference>
<evidence type="ECO:0000256" key="2">
    <source>
        <dbReference type="ARBA" id="ARBA00004651"/>
    </source>
</evidence>
<evidence type="ECO:0000256" key="3">
    <source>
        <dbReference type="ARBA" id="ARBA00022448"/>
    </source>
</evidence>
<keyword evidence="5" id="KW-0349">Heme</keyword>
<dbReference type="GO" id="GO:0046872">
    <property type="term" value="F:metal ion binding"/>
    <property type="evidence" value="ECO:0007669"/>
    <property type="project" value="UniProtKB-KW"/>
</dbReference>
<dbReference type="Pfam" id="PF01292">
    <property type="entry name" value="Ni_hydr_CYTB"/>
    <property type="match status" value="1"/>
</dbReference>
<evidence type="ECO:0000256" key="13">
    <source>
        <dbReference type="SAM" id="Phobius"/>
    </source>
</evidence>
<keyword evidence="11 13" id="KW-0472">Membrane</keyword>
<evidence type="ECO:0000259" key="14">
    <source>
        <dbReference type="Pfam" id="PF01292"/>
    </source>
</evidence>
<comment type="cofactor">
    <cofactor evidence="1">
        <name>heme b</name>
        <dbReference type="ChEBI" id="CHEBI:60344"/>
    </cofactor>
</comment>
<keyword evidence="3" id="KW-0813">Transport</keyword>
<dbReference type="SUPFAM" id="SSF81342">
    <property type="entry name" value="Transmembrane di-heme cytochromes"/>
    <property type="match status" value="1"/>
</dbReference>
<keyword evidence="9 13" id="KW-1133">Transmembrane helix</keyword>
<keyword evidence="6 13" id="KW-0812">Transmembrane</keyword>
<comment type="subcellular location">
    <subcellularLocation>
        <location evidence="2">Cell membrane</location>
        <topology evidence="2">Multi-pass membrane protein</topology>
    </subcellularLocation>
</comment>
<keyword evidence="4" id="KW-1003">Cell membrane</keyword>
<evidence type="ECO:0000256" key="9">
    <source>
        <dbReference type="ARBA" id="ARBA00022989"/>
    </source>
</evidence>
<dbReference type="GO" id="GO:0005886">
    <property type="term" value="C:plasma membrane"/>
    <property type="evidence" value="ECO:0007669"/>
    <property type="project" value="UniProtKB-SubCell"/>
</dbReference>
<feature type="domain" description="Cytochrome b561 bacterial/Ni-hydrogenase" evidence="14">
    <location>
        <begin position="5"/>
        <end position="171"/>
    </location>
</feature>
<evidence type="ECO:0000256" key="4">
    <source>
        <dbReference type="ARBA" id="ARBA00022475"/>
    </source>
</evidence>
<dbReference type="PANTHER" id="PTHR30529:SF1">
    <property type="entry name" value="CYTOCHROME B561 HOMOLOG 2"/>
    <property type="match status" value="1"/>
</dbReference>
<reference evidence="15 16" key="1">
    <citation type="journal article" date="2017" name="Nat. Commun.">
        <title>In situ click chemistry generation of cyclooxygenase-2 inhibitors.</title>
        <authorList>
            <person name="Bhardwaj A."/>
            <person name="Kaur J."/>
            <person name="Wuest M."/>
            <person name="Wuest F."/>
        </authorList>
    </citation>
    <scope>NUCLEOTIDE SEQUENCE [LARGE SCALE GENOMIC DNA]</scope>
    <source>
        <strain evidence="15">S2_018_000_R2_106</strain>
    </source>
</reference>
<evidence type="ECO:0000256" key="8">
    <source>
        <dbReference type="ARBA" id="ARBA00022982"/>
    </source>
</evidence>
<dbReference type="GO" id="GO:0009055">
    <property type="term" value="F:electron transfer activity"/>
    <property type="evidence" value="ECO:0007669"/>
    <property type="project" value="InterPro"/>
</dbReference>
<dbReference type="AlphaFoldDB" id="A0A6N4R1B7"/>
<evidence type="ECO:0000256" key="11">
    <source>
        <dbReference type="ARBA" id="ARBA00023136"/>
    </source>
</evidence>
<dbReference type="InterPro" id="IPR016174">
    <property type="entry name" value="Di-haem_cyt_TM"/>
</dbReference>
<dbReference type="InterPro" id="IPR011577">
    <property type="entry name" value="Cyt_b561_bac/Ni-Hgenase"/>
</dbReference>
<comment type="caution">
    <text evidence="15">The sequence shown here is derived from an EMBL/GenBank/DDBJ whole genome shotgun (WGS) entry which is preliminary data.</text>
</comment>
<organism evidence="15 16">
    <name type="scientific">Blastochloris viridis</name>
    <name type="common">Rhodopseudomonas viridis</name>
    <dbReference type="NCBI Taxonomy" id="1079"/>
    <lineage>
        <taxon>Bacteria</taxon>
        <taxon>Pseudomonadati</taxon>
        <taxon>Pseudomonadota</taxon>
        <taxon>Alphaproteobacteria</taxon>
        <taxon>Hyphomicrobiales</taxon>
        <taxon>Blastochloridaceae</taxon>
        <taxon>Blastochloris</taxon>
    </lineage>
</organism>
<dbReference type="Gene3D" id="1.20.950.20">
    <property type="entry name" value="Transmembrane di-heme cytochromes, Chain C"/>
    <property type="match status" value="2"/>
</dbReference>
<evidence type="ECO:0000256" key="12">
    <source>
        <dbReference type="ARBA" id="ARBA00037975"/>
    </source>
</evidence>
<dbReference type="GO" id="GO:0022904">
    <property type="term" value="P:respiratory electron transport chain"/>
    <property type="evidence" value="ECO:0007669"/>
    <property type="project" value="InterPro"/>
</dbReference>
<dbReference type="EMBL" id="VAFM01000001">
    <property type="protein sequence ID" value="TKW61116.1"/>
    <property type="molecule type" value="Genomic_DNA"/>
</dbReference>
<comment type="similarity">
    <text evidence="12">Belongs to the cytochrome b561 family.</text>
</comment>
<sequence>MAAPRYDIISQSFHWLMAGLVLAMLALGFSLELVPDEWRKMVMTTHKATGVVVLVLGSLRLAWRAFKPAPAEVQGPLLQMQAARLTHLLLYGLMIAMPLTGLMMASAVGRSVNFYGLADIPPLLPESDLMDVLVSLHGWFAYALLGLISLHTLAVLYHSVILRDGTLRRMTD</sequence>
<evidence type="ECO:0000256" key="1">
    <source>
        <dbReference type="ARBA" id="ARBA00001970"/>
    </source>
</evidence>
<keyword evidence="8" id="KW-0249">Electron transport</keyword>
<evidence type="ECO:0000256" key="6">
    <source>
        <dbReference type="ARBA" id="ARBA00022692"/>
    </source>
</evidence>
<gene>
    <name evidence="15" type="ORF">DI628_00355</name>
</gene>
<evidence type="ECO:0000313" key="16">
    <source>
        <dbReference type="Proteomes" id="UP000320948"/>
    </source>
</evidence>
<feature type="transmembrane region" description="Helical" evidence="13">
    <location>
        <begin position="88"/>
        <end position="108"/>
    </location>
</feature>
<dbReference type="Proteomes" id="UP000320948">
    <property type="component" value="Unassembled WGS sequence"/>
</dbReference>
<dbReference type="GO" id="GO:0020037">
    <property type="term" value="F:heme binding"/>
    <property type="evidence" value="ECO:0007669"/>
    <property type="project" value="TreeGrafter"/>
</dbReference>
<accession>A0A6N4R1B7</accession>
<proteinExistence type="inferred from homology"/>